<dbReference type="SUPFAM" id="SSF57903">
    <property type="entry name" value="FYVE/PHD zinc finger"/>
    <property type="match status" value="1"/>
</dbReference>
<dbReference type="SMART" id="SM00064">
    <property type="entry name" value="FYVE"/>
    <property type="match status" value="1"/>
</dbReference>
<feature type="domain" description="RING-type" evidence="6">
    <location>
        <begin position="321"/>
        <end position="377"/>
    </location>
</feature>
<evidence type="ECO:0000313" key="9">
    <source>
        <dbReference type="Proteomes" id="UP001306508"/>
    </source>
</evidence>
<protein>
    <submittedName>
        <fullName evidence="8">Uncharacterized protein</fullName>
    </submittedName>
</protein>
<gene>
    <name evidence="8" type="ORF">RI543_000848</name>
</gene>
<dbReference type="InterPro" id="IPR011011">
    <property type="entry name" value="Znf_FYVE_PHD"/>
</dbReference>
<evidence type="ECO:0000256" key="1">
    <source>
        <dbReference type="ARBA" id="ARBA00022723"/>
    </source>
</evidence>
<evidence type="ECO:0000256" key="5">
    <source>
        <dbReference type="SAM" id="MobiDB-lite"/>
    </source>
</evidence>
<dbReference type="AlphaFoldDB" id="A0AAN7WTY0"/>
<dbReference type="PANTHER" id="PTHR39490:SF8">
    <property type="entry name" value="ZINC FINGER FYVE DOMAIN-CONTAINING PROTEIN 21"/>
    <property type="match status" value="1"/>
</dbReference>
<evidence type="ECO:0000259" key="6">
    <source>
        <dbReference type="PROSITE" id="PS50089"/>
    </source>
</evidence>
<sequence>MSSVRRPSLSEQRYINSKATWQKDKEITQCGNCHITFTFFQRRHHCRCCGSIFCQNCTNNFVRYDKNKVHVIKRPDSTIEEFAPYRTCNSCYNNLLHLGLIINTQSFAPSSPSSSSPSKKRNSSSDVACQNTLDEESLSPVNSDTNSLNVSNVTEFPINMEDTTIESDASNRVAFGSTQTHTNNVNNVSRIETADDNTVNYVQEEENEVEEDNENDEGVEEDDDMNTCPICNINFKKVSPKHHENIIELHVEECIRRAERIQQHHDSLLSTDNSNENNENCNNNNDSTCPTTRNRMLVYKIPYPKNKNDKLSINSNDYEECPICFEQMLPGEKVGRLECLCVFHYHCIKSWFVKKSQQVAAIEGINKIGKNFCPLHDAIF</sequence>
<dbReference type="InterPro" id="IPR001841">
    <property type="entry name" value="Znf_RING"/>
</dbReference>
<name>A0AAN7WTY0_9SACH</name>
<dbReference type="SMART" id="SM00184">
    <property type="entry name" value="RING"/>
    <property type="match status" value="1"/>
</dbReference>
<dbReference type="PROSITE" id="PS50178">
    <property type="entry name" value="ZF_FYVE"/>
    <property type="match status" value="1"/>
</dbReference>
<proteinExistence type="predicted"/>
<dbReference type="GO" id="GO:0032266">
    <property type="term" value="F:phosphatidylinositol-3-phosphate binding"/>
    <property type="evidence" value="ECO:0007669"/>
    <property type="project" value="UniProtKB-ARBA"/>
</dbReference>
<keyword evidence="9" id="KW-1185">Reference proteome</keyword>
<comment type="caution">
    <text evidence="8">The sequence shown here is derived from an EMBL/GenBank/DDBJ whole genome shotgun (WGS) entry which is preliminary data.</text>
</comment>
<dbReference type="Proteomes" id="UP001306508">
    <property type="component" value="Unassembled WGS sequence"/>
</dbReference>
<dbReference type="PROSITE" id="PS50089">
    <property type="entry name" value="ZF_RING_2"/>
    <property type="match status" value="1"/>
</dbReference>
<dbReference type="InterPro" id="IPR013083">
    <property type="entry name" value="Znf_RING/FYVE/PHD"/>
</dbReference>
<accession>A0AAN7WTY0</accession>
<dbReference type="PANTHER" id="PTHR39490">
    <property type="entry name" value="ARRESTIN DOMAIN-CONTAINING PROTEIN D"/>
    <property type="match status" value="1"/>
</dbReference>
<evidence type="ECO:0000256" key="2">
    <source>
        <dbReference type="ARBA" id="ARBA00022771"/>
    </source>
</evidence>
<organism evidence="8 9">
    <name type="scientific">Arxiozyma heterogenica</name>
    <dbReference type="NCBI Taxonomy" id="278026"/>
    <lineage>
        <taxon>Eukaryota</taxon>
        <taxon>Fungi</taxon>
        <taxon>Dikarya</taxon>
        <taxon>Ascomycota</taxon>
        <taxon>Saccharomycotina</taxon>
        <taxon>Saccharomycetes</taxon>
        <taxon>Saccharomycetales</taxon>
        <taxon>Saccharomycetaceae</taxon>
        <taxon>Arxiozyma</taxon>
    </lineage>
</organism>
<keyword evidence="3" id="KW-0862">Zinc</keyword>
<dbReference type="Pfam" id="PF13639">
    <property type="entry name" value="zf-RING_2"/>
    <property type="match status" value="1"/>
</dbReference>
<keyword evidence="2 4" id="KW-0863">Zinc-finger</keyword>
<dbReference type="Pfam" id="PF01363">
    <property type="entry name" value="FYVE"/>
    <property type="match status" value="1"/>
</dbReference>
<dbReference type="Gene3D" id="3.30.40.10">
    <property type="entry name" value="Zinc/RING finger domain, C3HC4 (zinc finger)"/>
    <property type="match status" value="2"/>
</dbReference>
<evidence type="ECO:0000256" key="4">
    <source>
        <dbReference type="PROSITE-ProRule" id="PRU00175"/>
    </source>
</evidence>
<feature type="region of interest" description="Disordered" evidence="5">
    <location>
        <begin position="109"/>
        <end position="149"/>
    </location>
</feature>
<evidence type="ECO:0000313" key="8">
    <source>
        <dbReference type="EMBL" id="KAK5781663.1"/>
    </source>
</evidence>
<dbReference type="InterPro" id="IPR000306">
    <property type="entry name" value="Znf_FYVE"/>
</dbReference>
<dbReference type="GO" id="GO:0008270">
    <property type="term" value="F:zinc ion binding"/>
    <property type="evidence" value="ECO:0007669"/>
    <property type="project" value="UniProtKB-KW"/>
</dbReference>
<dbReference type="GO" id="GO:0098588">
    <property type="term" value="C:bounding membrane of organelle"/>
    <property type="evidence" value="ECO:0007669"/>
    <property type="project" value="UniProtKB-ARBA"/>
</dbReference>
<reference evidence="9" key="1">
    <citation type="submission" date="2023-07" db="EMBL/GenBank/DDBJ databases">
        <title>A draft genome of Kazachstania heterogenica Y-27499.</title>
        <authorList>
            <person name="Donic C."/>
            <person name="Kralova J.S."/>
            <person name="Fidel L."/>
            <person name="Ben-Dor S."/>
            <person name="Jung S."/>
        </authorList>
    </citation>
    <scope>NUCLEOTIDE SEQUENCE [LARGE SCALE GENOMIC DNA]</scope>
    <source>
        <strain evidence="9">Y27499</strain>
    </source>
</reference>
<feature type="region of interest" description="Disordered" evidence="5">
    <location>
        <begin position="204"/>
        <end position="224"/>
    </location>
</feature>
<dbReference type="SUPFAM" id="SSF57850">
    <property type="entry name" value="RING/U-box"/>
    <property type="match status" value="1"/>
</dbReference>
<dbReference type="InterPro" id="IPR017455">
    <property type="entry name" value="Znf_FYVE-rel"/>
</dbReference>
<feature type="domain" description="FYVE-type" evidence="7">
    <location>
        <begin position="24"/>
        <end position="96"/>
    </location>
</feature>
<dbReference type="CDD" id="cd16489">
    <property type="entry name" value="mRING-CH-C4HC2H_ZNRF"/>
    <property type="match status" value="1"/>
</dbReference>
<dbReference type="EMBL" id="JAWIZZ010000031">
    <property type="protein sequence ID" value="KAK5781663.1"/>
    <property type="molecule type" value="Genomic_DNA"/>
</dbReference>
<dbReference type="InterPro" id="IPR052113">
    <property type="entry name" value="FYVE-type_Zinc_Finger"/>
</dbReference>
<feature type="compositionally biased region" description="Polar residues" evidence="5">
    <location>
        <begin position="139"/>
        <end position="149"/>
    </location>
</feature>
<keyword evidence="1" id="KW-0479">Metal-binding</keyword>
<evidence type="ECO:0000259" key="7">
    <source>
        <dbReference type="PROSITE" id="PS50178"/>
    </source>
</evidence>
<evidence type="ECO:0000256" key="3">
    <source>
        <dbReference type="ARBA" id="ARBA00022833"/>
    </source>
</evidence>